<keyword evidence="2" id="KW-0479">Metal-binding</keyword>
<dbReference type="PANTHER" id="PTHR45811:SF1">
    <property type="entry name" value="OS04G0533900 PROTEIN"/>
    <property type="match status" value="1"/>
</dbReference>
<keyword evidence="9" id="KW-1185">Reference proteome</keyword>
<dbReference type="Pfam" id="PF00403">
    <property type="entry name" value="HMA"/>
    <property type="match status" value="1"/>
</dbReference>
<keyword evidence="4" id="KW-0636">Prenylation</keyword>
<keyword evidence="3" id="KW-0449">Lipoprotein</keyword>
<evidence type="ECO:0000259" key="7">
    <source>
        <dbReference type="PROSITE" id="PS50846"/>
    </source>
</evidence>
<dbReference type="EMBL" id="JAUUTY010000507">
    <property type="protein sequence ID" value="KAK1601112.1"/>
    <property type="molecule type" value="Genomic_DNA"/>
</dbReference>
<dbReference type="InterPro" id="IPR006121">
    <property type="entry name" value="HMA_dom"/>
</dbReference>
<dbReference type="PROSITE" id="PS50846">
    <property type="entry name" value="HMA_2"/>
    <property type="match status" value="1"/>
</dbReference>
<evidence type="ECO:0000313" key="9">
    <source>
        <dbReference type="Proteomes" id="UP001231189"/>
    </source>
</evidence>
<evidence type="ECO:0000256" key="1">
    <source>
        <dbReference type="ARBA" id="ARBA00022481"/>
    </source>
</evidence>
<dbReference type="Gene3D" id="3.30.70.100">
    <property type="match status" value="1"/>
</dbReference>
<dbReference type="InterPro" id="IPR051863">
    <property type="entry name" value="HIPP"/>
</dbReference>
<evidence type="ECO:0000256" key="6">
    <source>
        <dbReference type="SAM" id="MobiDB-lite"/>
    </source>
</evidence>
<name>A0AAD8VB44_LOLMU</name>
<dbReference type="InterPro" id="IPR036163">
    <property type="entry name" value="HMA_dom_sf"/>
</dbReference>
<evidence type="ECO:0000313" key="8">
    <source>
        <dbReference type="EMBL" id="KAK1601112.1"/>
    </source>
</evidence>
<proteinExistence type="inferred from homology"/>
<dbReference type="SUPFAM" id="SSF55008">
    <property type="entry name" value="HMA, heavy metal-associated domain"/>
    <property type="match status" value="1"/>
</dbReference>
<accession>A0AAD8VB44</accession>
<evidence type="ECO:0000256" key="2">
    <source>
        <dbReference type="ARBA" id="ARBA00022723"/>
    </source>
</evidence>
<feature type="region of interest" description="Disordered" evidence="6">
    <location>
        <begin position="47"/>
        <end position="66"/>
    </location>
</feature>
<dbReference type="PANTHER" id="PTHR45811">
    <property type="entry name" value="COPPER TRANSPORT PROTEIN FAMILY-RELATED"/>
    <property type="match status" value="1"/>
</dbReference>
<evidence type="ECO:0000256" key="4">
    <source>
        <dbReference type="ARBA" id="ARBA00023289"/>
    </source>
</evidence>
<feature type="compositionally biased region" description="Basic and acidic residues" evidence="6">
    <location>
        <begin position="47"/>
        <end position="58"/>
    </location>
</feature>
<gene>
    <name evidence="8" type="ORF">QYE76_007615</name>
</gene>
<dbReference type="Proteomes" id="UP001231189">
    <property type="component" value="Unassembled WGS sequence"/>
</dbReference>
<feature type="domain" description="HMA" evidence="7">
    <location>
        <begin position="100"/>
        <end position="163"/>
    </location>
</feature>
<reference evidence="8" key="1">
    <citation type="submission" date="2023-07" db="EMBL/GenBank/DDBJ databases">
        <title>A chromosome-level genome assembly of Lolium multiflorum.</title>
        <authorList>
            <person name="Chen Y."/>
            <person name="Copetti D."/>
            <person name="Kolliker R."/>
            <person name="Studer B."/>
        </authorList>
    </citation>
    <scope>NUCLEOTIDE SEQUENCE</scope>
    <source>
        <strain evidence="8">02402/16</strain>
        <tissue evidence="8">Leaf</tissue>
    </source>
</reference>
<comment type="caution">
    <text evidence="8">The sequence shown here is derived from an EMBL/GenBank/DDBJ whole genome shotgun (WGS) entry which is preliminary data.</text>
</comment>
<organism evidence="8 9">
    <name type="scientific">Lolium multiflorum</name>
    <name type="common">Italian ryegrass</name>
    <name type="synonym">Lolium perenne subsp. multiflorum</name>
    <dbReference type="NCBI Taxonomy" id="4521"/>
    <lineage>
        <taxon>Eukaryota</taxon>
        <taxon>Viridiplantae</taxon>
        <taxon>Streptophyta</taxon>
        <taxon>Embryophyta</taxon>
        <taxon>Tracheophyta</taxon>
        <taxon>Spermatophyta</taxon>
        <taxon>Magnoliopsida</taxon>
        <taxon>Liliopsida</taxon>
        <taxon>Poales</taxon>
        <taxon>Poaceae</taxon>
        <taxon>BOP clade</taxon>
        <taxon>Pooideae</taxon>
        <taxon>Poodae</taxon>
        <taxon>Poeae</taxon>
        <taxon>Poeae Chloroplast Group 2 (Poeae type)</taxon>
        <taxon>Loliodinae</taxon>
        <taxon>Loliinae</taxon>
        <taxon>Lolium</taxon>
    </lineage>
</organism>
<sequence>MVSDRLHPSKSTRMYCTSSLLKLVTSTPHVPKGKAVFSVHMTCALGPREEETERKPEPGDGVQNRVDVPSLAHSAHSKPQSTFSSLVSHPFLSLVRMAPQKVVLKISSMSDERVKQKAMETVADIYGIDSIAADLKDQKMTVIGDMDTVTIAKRLRKFGRIDILSVGPAKEEKKDDKKADKK</sequence>
<protein>
    <recommendedName>
        <fullName evidence="7">HMA domain-containing protein</fullName>
    </recommendedName>
</protein>
<comment type="similarity">
    <text evidence="5">Belongs to the HIPP family.</text>
</comment>
<evidence type="ECO:0000256" key="5">
    <source>
        <dbReference type="ARBA" id="ARBA00024045"/>
    </source>
</evidence>
<keyword evidence="1" id="KW-0488">Methylation</keyword>
<dbReference type="GO" id="GO:0046872">
    <property type="term" value="F:metal ion binding"/>
    <property type="evidence" value="ECO:0007669"/>
    <property type="project" value="UniProtKB-KW"/>
</dbReference>
<dbReference type="AlphaFoldDB" id="A0AAD8VB44"/>
<evidence type="ECO:0000256" key="3">
    <source>
        <dbReference type="ARBA" id="ARBA00023288"/>
    </source>
</evidence>